<name>A0AAV7RDL0_PLEWA</name>
<dbReference type="Gene3D" id="3.30.1370.10">
    <property type="entry name" value="K Homology domain, type 1"/>
    <property type="match status" value="1"/>
</dbReference>
<accession>A0AAV7RDL0</accession>
<dbReference type="EMBL" id="JANPWB010000009">
    <property type="protein sequence ID" value="KAJ1150541.1"/>
    <property type="molecule type" value="Genomic_DNA"/>
</dbReference>
<feature type="non-terminal residue" evidence="2">
    <location>
        <position position="1"/>
    </location>
</feature>
<sequence>SQCEESNGNNDMAQASPQHWGKYSGSSPSSPPPMDDINGSECSKSEVQKFQDSDEKEDDDEKKYLDIISNKNIKLSERVLIPVKQYP</sequence>
<gene>
    <name evidence="2" type="ORF">NDU88_003332</name>
</gene>
<feature type="region of interest" description="Disordered" evidence="1">
    <location>
        <begin position="1"/>
        <end position="62"/>
    </location>
</feature>
<evidence type="ECO:0000256" key="1">
    <source>
        <dbReference type="SAM" id="MobiDB-lite"/>
    </source>
</evidence>
<evidence type="ECO:0008006" key="4">
    <source>
        <dbReference type="Google" id="ProtNLM"/>
    </source>
</evidence>
<feature type="compositionally biased region" description="Basic and acidic residues" evidence="1">
    <location>
        <begin position="43"/>
        <end position="53"/>
    </location>
</feature>
<organism evidence="2 3">
    <name type="scientific">Pleurodeles waltl</name>
    <name type="common">Iberian ribbed newt</name>
    <dbReference type="NCBI Taxonomy" id="8319"/>
    <lineage>
        <taxon>Eukaryota</taxon>
        <taxon>Metazoa</taxon>
        <taxon>Chordata</taxon>
        <taxon>Craniata</taxon>
        <taxon>Vertebrata</taxon>
        <taxon>Euteleostomi</taxon>
        <taxon>Amphibia</taxon>
        <taxon>Batrachia</taxon>
        <taxon>Caudata</taxon>
        <taxon>Salamandroidea</taxon>
        <taxon>Salamandridae</taxon>
        <taxon>Pleurodelinae</taxon>
        <taxon>Pleurodeles</taxon>
    </lineage>
</organism>
<dbReference type="GO" id="GO:0003723">
    <property type="term" value="F:RNA binding"/>
    <property type="evidence" value="ECO:0007669"/>
    <property type="project" value="InterPro"/>
</dbReference>
<dbReference type="AlphaFoldDB" id="A0AAV7RDL0"/>
<reference evidence="2" key="1">
    <citation type="journal article" date="2022" name="bioRxiv">
        <title>Sequencing and chromosome-scale assembly of the giantPleurodeles waltlgenome.</title>
        <authorList>
            <person name="Brown T."/>
            <person name="Elewa A."/>
            <person name="Iarovenko S."/>
            <person name="Subramanian E."/>
            <person name="Araus A.J."/>
            <person name="Petzold A."/>
            <person name="Susuki M."/>
            <person name="Suzuki K.-i.T."/>
            <person name="Hayashi T."/>
            <person name="Toyoda A."/>
            <person name="Oliveira C."/>
            <person name="Osipova E."/>
            <person name="Leigh N.D."/>
            <person name="Simon A."/>
            <person name="Yun M.H."/>
        </authorList>
    </citation>
    <scope>NUCLEOTIDE SEQUENCE</scope>
    <source>
        <strain evidence="2">20211129_DDA</strain>
        <tissue evidence="2">Liver</tissue>
    </source>
</reference>
<dbReference type="Proteomes" id="UP001066276">
    <property type="component" value="Chromosome 5"/>
</dbReference>
<comment type="caution">
    <text evidence="2">The sequence shown here is derived from an EMBL/GenBank/DDBJ whole genome shotgun (WGS) entry which is preliminary data.</text>
</comment>
<feature type="non-terminal residue" evidence="2">
    <location>
        <position position="87"/>
    </location>
</feature>
<evidence type="ECO:0000313" key="3">
    <source>
        <dbReference type="Proteomes" id="UP001066276"/>
    </source>
</evidence>
<keyword evidence="3" id="KW-1185">Reference proteome</keyword>
<feature type="compositionally biased region" description="Polar residues" evidence="1">
    <location>
        <begin position="1"/>
        <end position="17"/>
    </location>
</feature>
<proteinExistence type="predicted"/>
<protein>
    <recommendedName>
        <fullName evidence="4">Prolactin receptor</fullName>
    </recommendedName>
</protein>
<dbReference type="InterPro" id="IPR036612">
    <property type="entry name" value="KH_dom_type_1_sf"/>
</dbReference>
<evidence type="ECO:0000313" key="2">
    <source>
        <dbReference type="EMBL" id="KAJ1150541.1"/>
    </source>
</evidence>